<dbReference type="SUPFAM" id="SSF55729">
    <property type="entry name" value="Acyl-CoA N-acyltransferases (Nat)"/>
    <property type="match status" value="1"/>
</dbReference>
<dbReference type="AlphaFoldDB" id="A0A329MZ03"/>
<organism evidence="2 3">
    <name type="scientific">Paenibacillus contaminans</name>
    <dbReference type="NCBI Taxonomy" id="450362"/>
    <lineage>
        <taxon>Bacteria</taxon>
        <taxon>Bacillati</taxon>
        <taxon>Bacillota</taxon>
        <taxon>Bacilli</taxon>
        <taxon>Bacillales</taxon>
        <taxon>Paenibacillaceae</taxon>
        <taxon>Paenibacillus</taxon>
    </lineage>
</organism>
<dbReference type="OrthoDB" id="9784707at2"/>
<gene>
    <name evidence="2" type="ORF">DQG23_00810</name>
</gene>
<dbReference type="Gene3D" id="3.40.630.30">
    <property type="match status" value="1"/>
</dbReference>
<accession>A0A329MZ03</accession>
<dbReference type="RefSeq" id="WP_113029533.1">
    <property type="nucleotide sequence ID" value="NZ_QMFB01000001.1"/>
</dbReference>
<keyword evidence="3" id="KW-1185">Reference proteome</keyword>
<evidence type="ECO:0000313" key="2">
    <source>
        <dbReference type="EMBL" id="RAV23423.1"/>
    </source>
</evidence>
<protein>
    <submittedName>
        <fullName evidence="2">RimJ/RimL family protein N-acetyltransferase</fullName>
    </submittedName>
</protein>
<sequence>MFSYTINDHVSLRLLEIRDAESLHMLISGCKPYLQQWLPWAYSQHSVDSTQAFIRASLAQFAANDGFQAGIWYDNQIAGVIGFHRFDWMNRTTSIGYWLGEPYQGLGIMTNACRTLVHFAFATLGMNRVEIECAVENVKSRAIPERLGFMNEGRRRQREWLQDRYVDHIMYGILASEWLAENR</sequence>
<dbReference type="Proteomes" id="UP000250369">
    <property type="component" value="Unassembled WGS sequence"/>
</dbReference>
<dbReference type="GO" id="GO:1990189">
    <property type="term" value="F:protein N-terminal-serine acetyltransferase activity"/>
    <property type="evidence" value="ECO:0007669"/>
    <property type="project" value="TreeGrafter"/>
</dbReference>
<feature type="domain" description="N-acetyltransferase" evidence="1">
    <location>
        <begin position="15"/>
        <end position="176"/>
    </location>
</feature>
<dbReference type="EMBL" id="QMFB01000001">
    <property type="protein sequence ID" value="RAV23423.1"/>
    <property type="molecule type" value="Genomic_DNA"/>
</dbReference>
<evidence type="ECO:0000313" key="3">
    <source>
        <dbReference type="Proteomes" id="UP000250369"/>
    </source>
</evidence>
<dbReference type="GO" id="GO:0005737">
    <property type="term" value="C:cytoplasm"/>
    <property type="evidence" value="ECO:0007669"/>
    <property type="project" value="TreeGrafter"/>
</dbReference>
<keyword evidence="2" id="KW-0808">Transferase</keyword>
<dbReference type="PROSITE" id="PS51186">
    <property type="entry name" value="GNAT"/>
    <property type="match status" value="1"/>
</dbReference>
<dbReference type="PANTHER" id="PTHR43441:SF12">
    <property type="entry name" value="RIBOSOMAL N-ACETYLTRANSFERASE YDAF-RELATED"/>
    <property type="match status" value="1"/>
</dbReference>
<dbReference type="InterPro" id="IPR051908">
    <property type="entry name" value="Ribosomal_N-acetyltransferase"/>
</dbReference>
<dbReference type="Pfam" id="PF13302">
    <property type="entry name" value="Acetyltransf_3"/>
    <property type="match status" value="1"/>
</dbReference>
<name>A0A329MZ03_9BACL</name>
<evidence type="ECO:0000259" key="1">
    <source>
        <dbReference type="PROSITE" id="PS51186"/>
    </source>
</evidence>
<dbReference type="InterPro" id="IPR016181">
    <property type="entry name" value="Acyl_CoA_acyltransferase"/>
</dbReference>
<dbReference type="InterPro" id="IPR000182">
    <property type="entry name" value="GNAT_dom"/>
</dbReference>
<comment type="caution">
    <text evidence="2">The sequence shown here is derived from an EMBL/GenBank/DDBJ whole genome shotgun (WGS) entry which is preliminary data.</text>
</comment>
<dbReference type="PANTHER" id="PTHR43441">
    <property type="entry name" value="RIBOSOMAL-PROTEIN-SERINE ACETYLTRANSFERASE"/>
    <property type="match status" value="1"/>
</dbReference>
<dbReference type="GO" id="GO:0008999">
    <property type="term" value="F:protein-N-terminal-alanine acetyltransferase activity"/>
    <property type="evidence" value="ECO:0007669"/>
    <property type="project" value="TreeGrafter"/>
</dbReference>
<reference evidence="2 3" key="1">
    <citation type="journal article" date="2009" name="Int. J. Syst. Evol. Microbiol.">
        <title>Paenibacillus contaminans sp. nov., isolated from a contaminated laboratory plate.</title>
        <authorList>
            <person name="Chou J.H."/>
            <person name="Lee J.H."/>
            <person name="Lin M.C."/>
            <person name="Chang P.S."/>
            <person name="Arun A.B."/>
            <person name="Young C.C."/>
            <person name="Chen W.M."/>
        </authorList>
    </citation>
    <scope>NUCLEOTIDE SEQUENCE [LARGE SCALE GENOMIC DNA]</scope>
    <source>
        <strain evidence="2 3">CKOBP-6</strain>
    </source>
</reference>
<proteinExistence type="predicted"/>